<dbReference type="FunFam" id="3.40.50.300:FF:000006">
    <property type="entry name" value="DNA-binding transcriptional regulator NtrC"/>
    <property type="match status" value="1"/>
</dbReference>
<evidence type="ECO:0000313" key="7">
    <source>
        <dbReference type="EMBL" id="TWU22959.1"/>
    </source>
</evidence>
<dbReference type="Pfam" id="PF09370">
    <property type="entry name" value="PEP_hydrolase"/>
    <property type="match status" value="1"/>
</dbReference>
<keyword evidence="3" id="KW-0805">Transcription regulation</keyword>
<evidence type="ECO:0000256" key="2">
    <source>
        <dbReference type="ARBA" id="ARBA00022840"/>
    </source>
</evidence>
<evidence type="ECO:0000256" key="1">
    <source>
        <dbReference type="ARBA" id="ARBA00022741"/>
    </source>
</evidence>
<name>A0A5C6CJH6_9BACT</name>
<dbReference type="RefSeq" id="WP_146594769.1">
    <property type="nucleotide sequence ID" value="NZ_SJPT01000004.1"/>
</dbReference>
<dbReference type="InterPro" id="IPR058031">
    <property type="entry name" value="AAA_lid_NorR"/>
</dbReference>
<dbReference type="SUPFAM" id="SSF46689">
    <property type="entry name" value="Homeodomain-like"/>
    <property type="match status" value="1"/>
</dbReference>
<dbReference type="Gene3D" id="3.40.50.300">
    <property type="entry name" value="P-loop containing nucleotide triphosphate hydrolases"/>
    <property type="match status" value="1"/>
</dbReference>
<comment type="caution">
    <text evidence="7">The sequence shown here is derived from an EMBL/GenBank/DDBJ whole genome shotgun (WGS) entry which is preliminary data.</text>
</comment>
<keyword evidence="1" id="KW-0547">Nucleotide-binding</keyword>
<evidence type="ECO:0000313" key="8">
    <source>
        <dbReference type="Proteomes" id="UP000316304"/>
    </source>
</evidence>
<keyword evidence="8" id="KW-1185">Reference proteome</keyword>
<dbReference type="Pfam" id="PF02954">
    <property type="entry name" value="HTH_8"/>
    <property type="match status" value="1"/>
</dbReference>
<dbReference type="PROSITE" id="PS00688">
    <property type="entry name" value="SIGMA54_INTERACT_3"/>
    <property type="match status" value="1"/>
</dbReference>
<dbReference type="Proteomes" id="UP000316304">
    <property type="component" value="Unassembled WGS sequence"/>
</dbReference>
<evidence type="ECO:0000256" key="5">
    <source>
        <dbReference type="SAM" id="MobiDB-lite"/>
    </source>
</evidence>
<dbReference type="OrthoDB" id="247151at2"/>
<dbReference type="InterPro" id="IPR009215">
    <property type="entry name" value="TIM-br_IGPS-like"/>
</dbReference>
<dbReference type="GO" id="GO:0043565">
    <property type="term" value="F:sequence-specific DNA binding"/>
    <property type="evidence" value="ECO:0007669"/>
    <property type="project" value="InterPro"/>
</dbReference>
<dbReference type="GO" id="GO:0003824">
    <property type="term" value="F:catalytic activity"/>
    <property type="evidence" value="ECO:0007669"/>
    <property type="project" value="InterPro"/>
</dbReference>
<dbReference type="InterPro" id="IPR027417">
    <property type="entry name" value="P-loop_NTPase"/>
</dbReference>
<feature type="domain" description="Sigma-54 factor interaction" evidence="6">
    <location>
        <begin position="282"/>
        <end position="511"/>
    </location>
</feature>
<dbReference type="PROSITE" id="PS50045">
    <property type="entry name" value="SIGMA54_INTERACT_4"/>
    <property type="match status" value="1"/>
</dbReference>
<dbReference type="InterPro" id="IPR002197">
    <property type="entry name" value="HTH_Fis"/>
</dbReference>
<evidence type="ECO:0000256" key="4">
    <source>
        <dbReference type="ARBA" id="ARBA00023163"/>
    </source>
</evidence>
<proteinExistence type="predicted"/>
<dbReference type="InterPro" id="IPR009057">
    <property type="entry name" value="Homeodomain-like_sf"/>
</dbReference>
<feature type="region of interest" description="Disordered" evidence="5">
    <location>
        <begin position="523"/>
        <end position="555"/>
    </location>
</feature>
<dbReference type="PANTHER" id="PTHR32071">
    <property type="entry name" value="TRANSCRIPTIONAL REGULATORY PROTEIN"/>
    <property type="match status" value="1"/>
</dbReference>
<dbReference type="SMART" id="SM00382">
    <property type="entry name" value="AAA"/>
    <property type="match status" value="1"/>
</dbReference>
<dbReference type="Pfam" id="PF25601">
    <property type="entry name" value="AAA_lid_14"/>
    <property type="match status" value="1"/>
</dbReference>
<gene>
    <name evidence="7" type="primary">zraR_3</name>
    <name evidence="7" type="ORF">Pla52o_24920</name>
</gene>
<dbReference type="SUPFAM" id="SSF51621">
    <property type="entry name" value="Phosphoenolpyruvate/pyruvate domain"/>
    <property type="match status" value="1"/>
</dbReference>
<dbReference type="InterPro" id="IPR013785">
    <property type="entry name" value="Aldolase_TIM"/>
</dbReference>
<dbReference type="InterPro" id="IPR015813">
    <property type="entry name" value="Pyrv/PenolPyrv_kinase-like_dom"/>
</dbReference>
<dbReference type="SUPFAM" id="SSF52540">
    <property type="entry name" value="P-loop containing nucleoside triphosphate hydrolases"/>
    <property type="match status" value="1"/>
</dbReference>
<dbReference type="EMBL" id="SJPT01000004">
    <property type="protein sequence ID" value="TWU22959.1"/>
    <property type="molecule type" value="Genomic_DNA"/>
</dbReference>
<dbReference type="Gene3D" id="1.10.8.60">
    <property type="match status" value="1"/>
</dbReference>
<reference evidence="7 8" key="1">
    <citation type="submission" date="2019-02" db="EMBL/GenBank/DDBJ databases">
        <title>Deep-cultivation of Planctomycetes and their phenomic and genomic characterization uncovers novel biology.</title>
        <authorList>
            <person name="Wiegand S."/>
            <person name="Jogler M."/>
            <person name="Boedeker C."/>
            <person name="Pinto D."/>
            <person name="Vollmers J."/>
            <person name="Rivas-Marin E."/>
            <person name="Kohn T."/>
            <person name="Peeters S.H."/>
            <person name="Heuer A."/>
            <person name="Rast P."/>
            <person name="Oberbeckmann S."/>
            <person name="Bunk B."/>
            <person name="Jeske O."/>
            <person name="Meyerdierks A."/>
            <person name="Storesund J.E."/>
            <person name="Kallscheuer N."/>
            <person name="Luecker S."/>
            <person name="Lage O.M."/>
            <person name="Pohl T."/>
            <person name="Merkel B.J."/>
            <person name="Hornburger P."/>
            <person name="Mueller R.-W."/>
            <person name="Bruemmer F."/>
            <person name="Labrenz M."/>
            <person name="Spormann A.M."/>
            <person name="Op Den Camp H."/>
            <person name="Overmann J."/>
            <person name="Amann R."/>
            <person name="Jetten M.S.M."/>
            <person name="Mascher T."/>
            <person name="Medema M.H."/>
            <person name="Devos D.P."/>
            <person name="Kaster A.-K."/>
            <person name="Ovreas L."/>
            <person name="Rohde M."/>
            <person name="Galperin M.Y."/>
            <person name="Jogler C."/>
        </authorList>
    </citation>
    <scope>NUCLEOTIDE SEQUENCE [LARGE SCALE GENOMIC DNA]</scope>
    <source>
        <strain evidence="7 8">Pla52o</strain>
    </source>
</reference>
<evidence type="ECO:0000259" key="6">
    <source>
        <dbReference type="PROSITE" id="PS50045"/>
    </source>
</evidence>
<dbReference type="Gene3D" id="1.10.10.60">
    <property type="entry name" value="Homeodomain-like"/>
    <property type="match status" value="1"/>
</dbReference>
<dbReference type="InterPro" id="IPR002078">
    <property type="entry name" value="Sigma_54_int"/>
</dbReference>
<protein>
    <submittedName>
        <fullName evidence="7">Transcriptional regulatory protein ZraR</fullName>
    </submittedName>
</protein>
<dbReference type="GO" id="GO:0005524">
    <property type="term" value="F:ATP binding"/>
    <property type="evidence" value="ECO:0007669"/>
    <property type="project" value="UniProtKB-KW"/>
</dbReference>
<dbReference type="Pfam" id="PF00158">
    <property type="entry name" value="Sigma54_activat"/>
    <property type="match status" value="1"/>
</dbReference>
<keyword evidence="4" id="KW-0804">Transcription</keyword>
<evidence type="ECO:0000256" key="3">
    <source>
        <dbReference type="ARBA" id="ARBA00023015"/>
    </source>
</evidence>
<dbReference type="Gene3D" id="3.20.20.70">
    <property type="entry name" value="Aldolase class I"/>
    <property type="match status" value="1"/>
</dbReference>
<dbReference type="AlphaFoldDB" id="A0A5C6CJH6"/>
<dbReference type="CDD" id="cd00009">
    <property type="entry name" value="AAA"/>
    <property type="match status" value="1"/>
</dbReference>
<dbReference type="GO" id="GO:0006355">
    <property type="term" value="P:regulation of DNA-templated transcription"/>
    <property type="evidence" value="ECO:0007669"/>
    <property type="project" value="InterPro"/>
</dbReference>
<dbReference type="InterPro" id="IPR025944">
    <property type="entry name" value="Sigma_54_int_dom_CS"/>
</dbReference>
<sequence length="588" mass="63885">MSDFRSRLEESRTGAPLLMVVPGSGLIARCAVESEADALMVLNAGIYRSMGTGTLAAFLPYGNANDQTVELLKGQMLPRSGDLPIIAGVFGVDPTRPIRDRLRELQDLGVIGVVNWPAIGFIDGEFRDQLEREGLGVEAEAEMLGIAREMGFVTFGFSLSVQEVQRFVAAGVDGLILDVGLTRSSDDFRAKRDDVHRAISELNKLSAAADTRPECVRVAFGGPITAPTELSEVFRHCSIHGFAGGSVFERLPVQDIVNTTLRRFKGVASSARAGGAKTFGGMVGQSPAMRQVFDIINRVGHQDVTVCVEGETGTGKELVAGMLHRLSSRANHPLVTLNCGAIPSTLLESELFGHERGAFTGAERQRPGKFELAHGGVLFLDEIADLSPQGQVALLRVLQQNEVVRVGGDTTIPVDVRIVTASNRPLSAMVDAGDFRADLYYRLSTITVRLPALRERLDDIPLLVEAFLAILRTQLNRPIAGISSRFEKKLRQHSWPGNVRELEHVLNRCAILEDGTHLEGWSFEPHPHLRSTADDADGPLPSKQEQAQRALRDADGNVTRAAAALNVTRKTLYRWLDRSSKSSAPPTP</sequence>
<accession>A0A5C6CJH6</accession>
<keyword evidence="2" id="KW-0067">ATP-binding</keyword>
<dbReference type="InterPro" id="IPR003593">
    <property type="entry name" value="AAA+_ATPase"/>
</dbReference>
<organism evidence="7 8">
    <name type="scientific">Novipirellula galeiformis</name>
    <dbReference type="NCBI Taxonomy" id="2528004"/>
    <lineage>
        <taxon>Bacteria</taxon>
        <taxon>Pseudomonadati</taxon>
        <taxon>Planctomycetota</taxon>
        <taxon>Planctomycetia</taxon>
        <taxon>Pirellulales</taxon>
        <taxon>Pirellulaceae</taxon>
        <taxon>Novipirellula</taxon>
    </lineage>
</organism>